<feature type="compositionally biased region" description="Pro residues" evidence="1">
    <location>
        <begin position="388"/>
        <end position="397"/>
    </location>
</feature>
<name>A0A0G4EMC8_VITBC</name>
<dbReference type="AlphaFoldDB" id="A0A0G4EMC8"/>
<reference evidence="3 4" key="1">
    <citation type="submission" date="2014-11" db="EMBL/GenBank/DDBJ databases">
        <authorList>
            <person name="Zhu J."/>
            <person name="Qi W."/>
            <person name="Song R."/>
        </authorList>
    </citation>
    <scope>NUCLEOTIDE SEQUENCE [LARGE SCALE GENOMIC DNA]</scope>
</reference>
<dbReference type="GO" id="GO:0003688">
    <property type="term" value="F:DNA replication origin binding"/>
    <property type="evidence" value="ECO:0007669"/>
    <property type="project" value="TreeGrafter"/>
</dbReference>
<evidence type="ECO:0000256" key="1">
    <source>
        <dbReference type="SAM" id="MobiDB-lite"/>
    </source>
</evidence>
<dbReference type="InterPro" id="IPR012340">
    <property type="entry name" value="NA-bd_OB-fold"/>
</dbReference>
<dbReference type="InterPro" id="IPR055065">
    <property type="entry name" value="OB_MCM10"/>
</dbReference>
<sequence length="544" mass="59701">MEGPRGGAQRAAKPKQDREKFTGIPIENRQVSGEAFQRDVEAQGMQFVSLEKLHKMKSRDVADKMADWLIIGVFYFRGAIKTTGGGSKMLHWKLTDLRGHCATVLMFDDAYRRLESARPGGIWAFLNPDIMPRRESVNNARFVLKLGDASTLAFCGGLIGQGKKRCNKPIDSVLNGSMCPDHAYQRIILQTMQYHHSKDMPIRAPPKAAEQVAARPQDNLNDDDDDDIEIELEDSDDDDPVHRPQKKGQNPPSKQPPPRMPVVQANKGPSAAIAAKKGSEGGVGGRLDIRSLLQRLLDCSKDGKKSDSLVVGPVLKQLHASGIAREADLRAVGDKQLLEATRQLAEHPNPVSVGSLAKKLNEEWRWVLNSRVGPTAPGRQPRRRAPDEPLPAPPPRPAAASEADNKGNSRRKRGKEEQEQPKPAAQQADQDDDEDDANWLFAKLLAEKEGRRPPPRPKKPPPVEDKKPPAPRKRAKKDKATNAAKPDVQGGSSSAAGIAGGGVDRKKVTREELEAMIAKALEQKSVFDQCDIAAAANDQHMDEF</sequence>
<dbReference type="PANTHER" id="PTHR13454:SF11">
    <property type="entry name" value="PROTEIN MCM10 HOMOLOG"/>
    <property type="match status" value="1"/>
</dbReference>
<dbReference type="STRING" id="1169540.A0A0G4EMC8"/>
<gene>
    <name evidence="3" type="ORF">Vbra_4000</name>
</gene>
<dbReference type="PANTHER" id="PTHR13454">
    <property type="entry name" value="PROTEIN MCM10 HOMOLOG"/>
    <property type="match status" value="1"/>
</dbReference>
<dbReference type="OrthoDB" id="273123at2759"/>
<feature type="region of interest" description="Disordered" evidence="1">
    <location>
        <begin position="204"/>
        <end position="283"/>
    </location>
</feature>
<proteinExistence type="predicted"/>
<dbReference type="GO" id="GO:0043596">
    <property type="term" value="C:nuclear replication fork"/>
    <property type="evidence" value="ECO:0007669"/>
    <property type="project" value="TreeGrafter"/>
</dbReference>
<dbReference type="InParanoid" id="A0A0G4EMC8"/>
<dbReference type="Proteomes" id="UP000041254">
    <property type="component" value="Unassembled WGS sequence"/>
</dbReference>
<dbReference type="VEuPathDB" id="CryptoDB:Vbra_4000"/>
<dbReference type="GO" id="GO:0003697">
    <property type="term" value="F:single-stranded DNA binding"/>
    <property type="evidence" value="ECO:0007669"/>
    <property type="project" value="InterPro"/>
</dbReference>
<accession>A0A0G4EMC8</accession>
<dbReference type="Pfam" id="PF22379">
    <property type="entry name" value="OB_MCM10"/>
    <property type="match status" value="1"/>
</dbReference>
<organism evidence="3 4">
    <name type="scientific">Vitrella brassicaformis (strain CCMP3155)</name>
    <dbReference type="NCBI Taxonomy" id="1169540"/>
    <lineage>
        <taxon>Eukaryota</taxon>
        <taxon>Sar</taxon>
        <taxon>Alveolata</taxon>
        <taxon>Colpodellida</taxon>
        <taxon>Vitrellaceae</taxon>
        <taxon>Vitrella</taxon>
    </lineage>
</organism>
<feature type="region of interest" description="Disordered" evidence="1">
    <location>
        <begin position="371"/>
        <end position="505"/>
    </location>
</feature>
<evidence type="ECO:0000313" key="3">
    <source>
        <dbReference type="EMBL" id="CEL98113.1"/>
    </source>
</evidence>
<feature type="compositionally biased region" description="Acidic residues" evidence="1">
    <location>
        <begin position="220"/>
        <end position="239"/>
    </location>
</feature>
<dbReference type="GO" id="GO:0006270">
    <property type="term" value="P:DNA replication initiation"/>
    <property type="evidence" value="ECO:0007669"/>
    <property type="project" value="InterPro"/>
</dbReference>
<keyword evidence="4" id="KW-1185">Reference proteome</keyword>
<dbReference type="Gene3D" id="2.40.50.140">
    <property type="entry name" value="Nucleic acid-binding proteins"/>
    <property type="match status" value="1"/>
</dbReference>
<evidence type="ECO:0000259" key="2">
    <source>
        <dbReference type="Pfam" id="PF22379"/>
    </source>
</evidence>
<evidence type="ECO:0000313" key="4">
    <source>
        <dbReference type="Proteomes" id="UP000041254"/>
    </source>
</evidence>
<feature type="region of interest" description="Disordered" evidence="1">
    <location>
        <begin position="1"/>
        <end position="24"/>
    </location>
</feature>
<feature type="domain" description="MCM10 OB-fold" evidence="2">
    <location>
        <begin position="20"/>
        <end position="139"/>
    </location>
</feature>
<protein>
    <recommendedName>
        <fullName evidence="2">MCM10 OB-fold domain-containing protein</fullName>
    </recommendedName>
</protein>
<dbReference type="InterPro" id="IPR040184">
    <property type="entry name" value="Mcm10"/>
</dbReference>
<dbReference type="EMBL" id="CDMY01000263">
    <property type="protein sequence ID" value="CEL98113.1"/>
    <property type="molecule type" value="Genomic_DNA"/>
</dbReference>